<dbReference type="EMBL" id="LNYX01000006">
    <property type="protein sequence ID" value="KTD65542.1"/>
    <property type="molecule type" value="Genomic_DNA"/>
</dbReference>
<dbReference type="PROSITE" id="PS50975">
    <property type="entry name" value="ATP_GRASP"/>
    <property type="match status" value="1"/>
</dbReference>
<dbReference type="HAMAP" id="MF_00138">
    <property type="entry name" value="GARS"/>
    <property type="match status" value="1"/>
</dbReference>
<keyword evidence="15" id="KW-1185">Reference proteome</keyword>
<name>A0A0W0Z9U4_LEGSP</name>
<feature type="domain" description="ATP-grasp" evidence="13">
    <location>
        <begin position="110"/>
        <end position="320"/>
    </location>
</feature>
<comment type="pathway">
    <text evidence="2 11">Purine metabolism; IMP biosynthesis via de novo pathway; N(1)-(5-phospho-D-ribosyl)glycinamide from 5-phospho-alpha-D-ribose 1-diphosphate: step 2/2.</text>
</comment>
<evidence type="ECO:0000256" key="12">
    <source>
        <dbReference type="PROSITE-ProRule" id="PRU00409"/>
    </source>
</evidence>
<dbReference type="InterPro" id="IPR037123">
    <property type="entry name" value="PRibGlycinamide_synth_C_sf"/>
</dbReference>
<dbReference type="Pfam" id="PF02844">
    <property type="entry name" value="GARS_N"/>
    <property type="match status" value="1"/>
</dbReference>
<dbReference type="Gene3D" id="3.40.50.20">
    <property type="match status" value="1"/>
</dbReference>
<dbReference type="UniPathway" id="UPA00074">
    <property type="reaction ID" value="UER00125"/>
</dbReference>
<proteinExistence type="inferred from homology"/>
<dbReference type="OrthoDB" id="9807240at2"/>
<dbReference type="Gene3D" id="3.90.600.10">
    <property type="entry name" value="Phosphoribosylglycinamide synthetase, C-terminal domain"/>
    <property type="match status" value="1"/>
</dbReference>
<dbReference type="AlphaFoldDB" id="A0A0W0Z9U4"/>
<dbReference type="InterPro" id="IPR011761">
    <property type="entry name" value="ATP-grasp"/>
</dbReference>
<dbReference type="Gene3D" id="3.30.1490.20">
    <property type="entry name" value="ATP-grasp fold, A domain"/>
    <property type="match status" value="1"/>
</dbReference>
<dbReference type="Pfam" id="PF01071">
    <property type="entry name" value="GARS_A"/>
    <property type="match status" value="1"/>
</dbReference>
<dbReference type="SMART" id="SM01210">
    <property type="entry name" value="GARS_C"/>
    <property type="match status" value="1"/>
</dbReference>
<dbReference type="InterPro" id="IPR000115">
    <property type="entry name" value="PRibGlycinamide_synth"/>
</dbReference>
<reference evidence="14 15" key="1">
    <citation type="submission" date="2015-11" db="EMBL/GenBank/DDBJ databases">
        <title>Genomic analysis of 38 Legionella species identifies large and diverse effector repertoires.</title>
        <authorList>
            <person name="Burstein D."/>
            <person name="Amaro F."/>
            <person name="Zusman T."/>
            <person name="Lifshitz Z."/>
            <person name="Cohen O."/>
            <person name="Gilbert J.A."/>
            <person name="Pupko T."/>
            <person name="Shuman H.A."/>
            <person name="Segal G."/>
        </authorList>
    </citation>
    <scope>NUCLEOTIDE SEQUENCE [LARGE SCALE GENOMIC DNA]</scope>
    <source>
        <strain evidence="14 15">Mt.St.Helens-9</strain>
    </source>
</reference>
<dbReference type="SUPFAM" id="SSF52440">
    <property type="entry name" value="PreATP-grasp domain"/>
    <property type="match status" value="1"/>
</dbReference>
<evidence type="ECO:0000256" key="11">
    <source>
        <dbReference type="HAMAP-Rule" id="MF_00138"/>
    </source>
</evidence>
<dbReference type="NCBIfam" id="TIGR00877">
    <property type="entry name" value="purD"/>
    <property type="match status" value="1"/>
</dbReference>
<dbReference type="EC" id="6.3.4.13" evidence="3 11"/>
<dbReference type="Gene3D" id="3.30.470.20">
    <property type="entry name" value="ATP-grasp fold, B domain"/>
    <property type="match status" value="1"/>
</dbReference>
<dbReference type="PATRIC" id="fig|452.5.peg.674"/>
<dbReference type="SMART" id="SM01209">
    <property type="entry name" value="GARS_A"/>
    <property type="match status" value="1"/>
</dbReference>
<dbReference type="GO" id="GO:0005524">
    <property type="term" value="F:ATP binding"/>
    <property type="evidence" value="ECO:0007669"/>
    <property type="project" value="UniProtKB-UniRule"/>
</dbReference>
<dbReference type="Proteomes" id="UP000054877">
    <property type="component" value="Unassembled WGS sequence"/>
</dbReference>
<evidence type="ECO:0000256" key="5">
    <source>
        <dbReference type="ARBA" id="ARBA00022741"/>
    </source>
</evidence>
<dbReference type="InterPro" id="IPR016185">
    <property type="entry name" value="PreATP-grasp_dom_sf"/>
</dbReference>
<evidence type="ECO:0000256" key="1">
    <source>
        <dbReference type="ARBA" id="ARBA00001936"/>
    </source>
</evidence>
<dbReference type="PANTHER" id="PTHR43472">
    <property type="entry name" value="PHOSPHORIBOSYLAMINE--GLYCINE LIGASE"/>
    <property type="match status" value="1"/>
</dbReference>
<organism evidence="14 15">
    <name type="scientific">Legionella spiritensis</name>
    <dbReference type="NCBI Taxonomy" id="452"/>
    <lineage>
        <taxon>Bacteria</taxon>
        <taxon>Pseudomonadati</taxon>
        <taxon>Pseudomonadota</taxon>
        <taxon>Gammaproteobacteria</taxon>
        <taxon>Legionellales</taxon>
        <taxon>Legionellaceae</taxon>
        <taxon>Legionella</taxon>
    </lineage>
</organism>
<comment type="similarity">
    <text evidence="8 11">Belongs to the GARS family.</text>
</comment>
<evidence type="ECO:0000256" key="6">
    <source>
        <dbReference type="ARBA" id="ARBA00022755"/>
    </source>
</evidence>
<dbReference type="InterPro" id="IPR020560">
    <property type="entry name" value="PRibGlycinamide_synth_C-dom"/>
</dbReference>
<keyword evidence="4 11" id="KW-0436">Ligase</keyword>
<dbReference type="InterPro" id="IPR013815">
    <property type="entry name" value="ATP_grasp_subdomain_1"/>
</dbReference>
<protein>
    <recommendedName>
        <fullName evidence="3 11">Phosphoribosylamine--glycine ligase</fullName>
        <ecNumber evidence="3 11">6.3.4.13</ecNumber>
    </recommendedName>
    <alternativeName>
        <fullName evidence="11">GARS</fullName>
    </alternativeName>
    <alternativeName>
        <fullName evidence="9 11">Glycinamide ribonucleotide synthetase</fullName>
    </alternativeName>
    <alternativeName>
        <fullName evidence="10 11">Phosphoribosylglycinamide synthetase</fullName>
    </alternativeName>
</protein>
<comment type="caution">
    <text evidence="14">The sequence shown here is derived from an EMBL/GenBank/DDBJ whole genome shotgun (WGS) entry which is preliminary data.</text>
</comment>
<evidence type="ECO:0000259" key="13">
    <source>
        <dbReference type="PROSITE" id="PS50975"/>
    </source>
</evidence>
<dbReference type="GO" id="GO:0046872">
    <property type="term" value="F:metal ion binding"/>
    <property type="evidence" value="ECO:0007669"/>
    <property type="project" value="InterPro"/>
</dbReference>
<keyword evidence="5 12" id="KW-0547">Nucleotide-binding</keyword>
<evidence type="ECO:0000256" key="8">
    <source>
        <dbReference type="ARBA" id="ARBA00038345"/>
    </source>
</evidence>
<gene>
    <name evidence="11 14" type="primary">purD</name>
    <name evidence="14" type="ORF">Lspi_0616</name>
</gene>
<keyword evidence="7 12" id="KW-0067">ATP-binding</keyword>
<evidence type="ECO:0000256" key="9">
    <source>
        <dbReference type="ARBA" id="ARBA00042242"/>
    </source>
</evidence>
<comment type="catalytic activity">
    <reaction evidence="11">
        <text>5-phospho-beta-D-ribosylamine + glycine + ATP = N(1)-(5-phospho-beta-D-ribosyl)glycinamide + ADP + phosphate + H(+)</text>
        <dbReference type="Rhea" id="RHEA:17453"/>
        <dbReference type="ChEBI" id="CHEBI:15378"/>
        <dbReference type="ChEBI" id="CHEBI:30616"/>
        <dbReference type="ChEBI" id="CHEBI:43474"/>
        <dbReference type="ChEBI" id="CHEBI:57305"/>
        <dbReference type="ChEBI" id="CHEBI:58681"/>
        <dbReference type="ChEBI" id="CHEBI:143788"/>
        <dbReference type="ChEBI" id="CHEBI:456216"/>
        <dbReference type="EC" id="6.3.4.13"/>
    </reaction>
</comment>
<dbReference type="InterPro" id="IPR020561">
    <property type="entry name" value="PRibGlycinamid_synth_ATP-grasp"/>
</dbReference>
<dbReference type="GO" id="GO:0006189">
    <property type="term" value="P:'de novo' IMP biosynthetic process"/>
    <property type="evidence" value="ECO:0007669"/>
    <property type="project" value="UniProtKB-UniRule"/>
</dbReference>
<sequence length="438" mass="47857">MRILVIGSGAREHALAQALFRSPQEPDIYCFGSSLNPGIMPLTSGYQVGDITDCTTVVRQAQIWRIEMAVIGPEAPLEKGMADALWQAGIVTIGPGQALARIETSKEFARNLMKKYDIAGLPRYRQFASLDFVEAFLNELGDGQYVIKANGLMGGKGVKVAGEHLHSISEALAFCKEILAGEQTIVIEEKLVGQEFSLMCFADGKHLVPMPLVQDHKRAFNGDEGPNTGGMGSYSMPDHGLPFLTKQEIEDALAINQATVEALQSETGQPFIGFLYGSFMATKQGIFVIEFNARLGDPEALNVLSILKSDLVTLFLAMVQGELSAHQVTFQKQATVCKYAVPKGYPDAPLKNFPVEFSEVTDPSHLYLAAVDQRDGQLMATGSRTMAYVGIADSLNEAEQQAEQEISRVKGALYHRDDIGTEPLIRQRLDHMARIRSS</sequence>
<comment type="cofactor">
    <cofactor evidence="1">
        <name>Mn(2+)</name>
        <dbReference type="ChEBI" id="CHEBI:29035"/>
    </cofactor>
</comment>
<evidence type="ECO:0000313" key="15">
    <source>
        <dbReference type="Proteomes" id="UP000054877"/>
    </source>
</evidence>
<evidence type="ECO:0000256" key="10">
    <source>
        <dbReference type="ARBA" id="ARBA00042864"/>
    </source>
</evidence>
<evidence type="ECO:0000256" key="3">
    <source>
        <dbReference type="ARBA" id="ARBA00013255"/>
    </source>
</evidence>
<dbReference type="PANTHER" id="PTHR43472:SF1">
    <property type="entry name" value="PHOSPHORIBOSYLAMINE--GLYCINE LIGASE, CHLOROPLASTIC"/>
    <property type="match status" value="1"/>
</dbReference>
<dbReference type="GO" id="GO:0004637">
    <property type="term" value="F:phosphoribosylamine-glycine ligase activity"/>
    <property type="evidence" value="ECO:0007669"/>
    <property type="project" value="UniProtKB-UniRule"/>
</dbReference>
<evidence type="ECO:0000256" key="7">
    <source>
        <dbReference type="ARBA" id="ARBA00022840"/>
    </source>
</evidence>
<dbReference type="GO" id="GO:0009113">
    <property type="term" value="P:purine nucleobase biosynthetic process"/>
    <property type="evidence" value="ECO:0007669"/>
    <property type="project" value="InterPro"/>
</dbReference>
<evidence type="ECO:0000256" key="2">
    <source>
        <dbReference type="ARBA" id="ARBA00005174"/>
    </source>
</evidence>
<dbReference type="RefSeq" id="WP_058482561.1">
    <property type="nucleotide sequence ID" value="NZ_CAAAII010000009.1"/>
</dbReference>
<dbReference type="SUPFAM" id="SSF56059">
    <property type="entry name" value="Glutathione synthetase ATP-binding domain-like"/>
    <property type="match status" value="1"/>
</dbReference>
<accession>A0A0W0Z9U4</accession>
<dbReference type="InterPro" id="IPR011054">
    <property type="entry name" value="Rudment_hybrid_motif"/>
</dbReference>
<dbReference type="Pfam" id="PF02843">
    <property type="entry name" value="GARS_C"/>
    <property type="match status" value="1"/>
</dbReference>
<evidence type="ECO:0000256" key="4">
    <source>
        <dbReference type="ARBA" id="ARBA00022598"/>
    </source>
</evidence>
<dbReference type="SUPFAM" id="SSF51246">
    <property type="entry name" value="Rudiment single hybrid motif"/>
    <property type="match status" value="1"/>
</dbReference>
<keyword evidence="6 11" id="KW-0658">Purine biosynthesis</keyword>
<dbReference type="STRING" id="452.Lspi_0616"/>
<dbReference type="InterPro" id="IPR020562">
    <property type="entry name" value="PRibGlycinamide_synth_N"/>
</dbReference>
<evidence type="ECO:0000313" key="14">
    <source>
        <dbReference type="EMBL" id="KTD65542.1"/>
    </source>
</evidence>